<accession>A0ABW7FQC1</accession>
<protein>
    <recommendedName>
        <fullName evidence="3">Type II toxin-antitoxin system RelE/ParE family toxin</fullName>
    </recommendedName>
</protein>
<name>A0ABW7FQC1_9BURK</name>
<organism evidence="1 2">
    <name type="scientific">Pelomonas margarita</name>
    <dbReference type="NCBI Taxonomy" id="3299031"/>
    <lineage>
        <taxon>Bacteria</taxon>
        <taxon>Pseudomonadati</taxon>
        <taxon>Pseudomonadota</taxon>
        <taxon>Betaproteobacteria</taxon>
        <taxon>Burkholderiales</taxon>
        <taxon>Sphaerotilaceae</taxon>
        <taxon>Roseateles</taxon>
    </lineage>
</organism>
<evidence type="ECO:0008006" key="3">
    <source>
        <dbReference type="Google" id="ProtNLM"/>
    </source>
</evidence>
<evidence type="ECO:0000313" key="2">
    <source>
        <dbReference type="Proteomes" id="UP001606301"/>
    </source>
</evidence>
<proteinExistence type="predicted"/>
<dbReference type="EMBL" id="JBIGHW010000027">
    <property type="protein sequence ID" value="MFG6443512.1"/>
    <property type="molecule type" value="Genomic_DNA"/>
</dbReference>
<dbReference type="RefSeq" id="WP_394402213.1">
    <property type="nucleotide sequence ID" value="NZ_JBIGHW010000027.1"/>
</dbReference>
<reference evidence="1 2" key="1">
    <citation type="submission" date="2024-08" db="EMBL/GenBank/DDBJ databases">
        <authorList>
            <person name="Lu H."/>
        </authorList>
    </citation>
    <scope>NUCLEOTIDE SEQUENCE [LARGE SCALE GENOMIC DNA]</scope>
    <source>
        <strain evidence="1 2">LKC17W</strain>
    </source>
</reference>
<sequence length="121" mass="13649">MKIQASSTKALRDVKSFIDYATPKVDIEDYGALLDVADGFVELNNNKTFLIEYFNEQLARNGNRRLAQYLSPQSFVFGASECGKIAVRCNIWIKPTGSNEKIASECRIFSYGLAHNHNFSF</sequence>
<dbReference type="Proteomes" id="UP001606301">
    <property type="component" value="Unassembled WGS sequence"/>
</dbReference>
<keyword evidence="2" id="KW-1185">Reference proteome</keyword>
<comment type="caution">
    <text evidence="1">The sequence shown here is derived from an EMBL/GenBank/DDBJ whole genome shotgun (WGS) entry which is preliminary data.</text>
</comment>
<gene>
    <name evidence="1" type="ORF">ACG0Z3_22725</name>
</gene>
<evidence type="ECO:0000313" key="1">
    <source>
        <dbReference type="EMBL" id="MFG6443512.1"/>
    </source>
</evidence>